<dbReference type="InterPro" id="IPR001304">
    <property type="entry name" value="C-type_lectin-like"/>
</dbReference>
<dbReference type="Gene3D" id="3.10.100.10">
    <property type="entry name" value="Mannose-Binding Protein A, subunit A"/>
    <property type="match status" value="1"/>
</dbReference>
<evidence type="ECO:0000256" key="1">
    <source>
        <dbReference type="SAM" id="MobiDB-lite"/>
    </source>
</evidence>
<dbReference type="Pfam" id="PF00059">
    <property type="entry name" value="Lectin_C"/>
    <property type="match status" value="1"/>
</dbReference>
<dbReference type="OrthoDB" id="8066719at2759"/>
<reference evidence="5" key="1">
    <citation type="submission" date="2025-08" db="UniProtKB">
        <authorList>
            <consortium name="RefSeq"/>
        </authorList>
    </citation>
    <scope>IDENTIFICATION</scope>
    <source>
        <tissue evidence="5">Gonad</tissue>
    </source>
</reference>
<dbReference type="InterPro" id="IPR016186">
    <property type="entry name" value="C-type_lectin-like/link_sf"/>
</dbReference>
<dbReference type="SMART" id="SM00034">
    <property type="entry name" value="CLECT"/>
    <property type="match status" value="1"/>
</dbReference>
<accession>A0A6P5APZ4</accession>
<sequence>MCLRVQCAVPPSHERIYNPTLNRKGGLRIELSSTWDPALPQPKGQRETLCYKFGKTLSKSDTYKQWLPQQRGKVSGRVTRQSHKYDPLPALTDKTSEGGLSKRLRTALNIVRGLCKKLWTALTIVLVVVVIILQSYFAGLPGEKWSMGPAGSVSAGPTGPPGPPGGKGPMGPPGPPGQNGTSMCPKVVEPPKYPQSSAPIELNKASCPEGHTMFRETCYKAYNTLGSYGDSILHCRLDGGILAMPRDAATDDFLISLKNSWIRPGAGQMNSWIDLHDRYKEGSFEWIDGTALGSFSLWRHGEPNNLLNVEDCVQYLEDKWNDSDSNTLRLFICQVAPGRP</sequence>
<dbReference type="RefSeq" id="XP_019644111.1">
    <property type="nucleotide sequence ID" value="XM_019788552.1"/>
</dbReference>
<organism evidence="4 5">
    <name type="scientific">Branchiostoma belcheri</name>
    <name type="common">Amphioxus</name>
    <dbReference type="NCBI Taxonomy" id="7741"/>
    <lineage>
        <taxon>Eukaryota</taxon>
        <taxon>Metazoa</taxon>
        <taxon>Chordata</taxon>
        <taxon>Cephalochordata</taxon>
        <taxon>Leptocardii</taxon>
        <taxon>Amphioxiformes</taxon>
        <taxon>Branchiostomatidae</taxon>
        <taxon>Branchiostoma</taxon>
    </lineage>
</organism>
<feature type="transmembrane region" description="Helical" evidence="2">
    <location>
        <begin position="118"/>
        <end position="137"/>
    </location>
</feature>
<protein>
    <submittedName>
        <fullName evidence="5">Collectin-11-like</fullName>
    </submittedName>
</protein>
<dbReference type="KEGG" id="bbel:109485120"/>
<dbReference type="PANTHER" id="PTHR22801">
    <property type="entry name" value="LITHOSTATHINE"/>
    <property type="match status" value="1"/>
</dbReference>
<evidence type="ECO:0000313" key="4">
    <source>
        <dbReference type="Proteomes" id="UP000515135"/>
    </source>
</evidence>
<dbReference type="PROSITE" id="PS50041">
    <property type="entry name" value="C_TYPE_LECTIN_2"/>
    <property type="match status" value="1"/>
</dbReference>
<keyword evidence="4" id="KW-1185">Reference proteome</keyword>
<evidence type="ECO:0000313" key="5">
    <source>
        <dbReference type="RefSeq" id="XP_019644111.1"/>
    </source>
</evidence>
<dbReference type="AlphaFoldDB" id="A0A6P5APZ4"/>
<keyword evidence="2" id="KW-0472">Membrane</keyword>
<dbReference type="PANTHER" id="PTHR22801:SF63">
    <property type="entry name" value="C-TYPE LECTIN DOMAIN-CONTAINING PROTEIN"/>
    <property type="match status" value="1"/>
</dbReference>
<gene>
    <name evidence="5" type="primary">LOC109485120</name>
</gene>
<dbReference type="Proteomes" id="UP000515135">
    <property type="component" value="Unplaced"/>
</dbReference>
<keyword evidence="2" id="KW-0812">Transmembrane</keyword>
<dbReference type="SUPFAM" id="SSF56436">
    <property type="entry name" value="C-type lectin-like"/>
    <property type="match status" value="1"/>
</dbReference>
<evidence type="ECO:0000256" key="2">
    <source>
        <dbReference type="SAM" id="Phobius"/>
    </source>
</evidence>
<feature type="compositionally biased region" description="Pro residues" evidence="1">
    <location>
        <begin position="158"/>
        <end position="176"/>
    </location>
</feature>
<dbReference type="GeneID" id="109485120"/>
<dbReference type="InterPro" id="IPR016187">
    <property type="entry name" value="CTDL_fold"/>
</dbReference>
<keyword evidence="2" id="KW-1133">Transmembrane helix</keyword>
<evidence type="ECO:0000259" key="3">
    <source>
        <dbReference type="PROSITE" id="PS50041"/>
    </source>
</evidence>
<feature type="region of interest" description="Disordered" evidence="1">
    <location>
        <begin position="150"/>
        <end position="196"/>
    </location>
</feature>
<proteinExistence type="predicted"/>
<dbReference type="InterPro" id="IPR050801">
    <property type="entry name" value="Ca-Dep_Lectins_ImmuneDev"/>
</dbReference>
<name>A0A6P5APZ4_BRABE</name>
<dbReference type="CDD" id="cd00037">
    <property type="entry name" value="CLECT"/>
    <property type="match status" value="1"/>
</dbReference>
<feature type="domain" description="C-type lectin" evidence="3">
    <location>
        <begin position="214"/>
        <end position="334"/>
    </location>
</feature>